<evidence type="ECO:0000313" key="2">
    <source>
        <dbReference type="Proteomes" id="UP000784294"/>
    </source>
</evidence>
<feature type="non-terminal residue" evidence="1">
    <location>
        <position position="1"/>
    </location>
</feature>
<reference evidence="1" key="1">
    <citation type="submission" date="2018-11" db="EMBL/GenBank/DDBJ databases">
        <authorList>
            <consortium name="Pathogen Informatics"/>
        </authorList>
    </citation>
    <scope>NUCLEOTIDE SEQUENCE</scope>
</reference>
<comment type="caution">
    <text evidence="1">The sequence shown here is derived from an EMBL/GenBank/DDBJ whole genome shotgun (WGS) entry which is preliminary data.</text>
</comment>
<accession>A0A448WUX8</accession>
<evidence type="ECO:0000313" key="1">
    <source>
        <dbReference type="EMBL" id="VEL20767.1"/>
    </source>
</evidence>
<sequence>LWNGRFLKISKLSCFTSSLPSLTYHCLSGNCFHGIIFWLFYEATDPATAVYIKAITREAGPLPMGYAYTSLGSCMYWCVSAANAATANRLVCPKREDLVHFSGIPPYGLPTMKAGLNGLQNITHIVHVLWPVPSRLPSCVPHSPCLRNTGSCWQAVPQTKKQQKILHFPLPPS</sequence>
<dbReference type="AlphaFoldDB" id="A0A448WUX8"/>
<protein>
    <submittedName>
        <fullName evidence="1">Uncharacterized protein</fullName>
    </submittedName>
</protein>
<keyword evidence="2" id="KW-1185">Reference proteome</keyword>
<name>A0A448WUX8_9PLAT</name>
<organism evidence="1 2">
    <name type="scientific">Protopolystoma xenopodis</name>
    <dbReference type="NCBI Taxonomy" id="117903"/>
    <lineage>
        <taxon>Eukaryota</taxon>
        <taxon>Metazoa</taxon>
        <taxon>Spiralia</taxon>
        <taxon>Lophotrochozoa</taxon>
        <taxon>Platyhelminthes</taxon>
        <taxon>Monogenea</taxon>
        <taxon>Polyopisthocotylea</taxon>
        <taxon>Polystomatidea</taxon>
        <taxon>Polystomatidae</taxon>
        <taxon>Protopolystoma</taxon>
    </lineage>
</organism>
<proteinExistence type="predicted"/>
<dbReference type="EMBL" id="CAAALY010047925">
    <property type="protein sequence ID" value="VEL20767.1"/>
    <property type="molecule type" value="Genomic_DNA"/>
</dbReference>
<feature type="non-terminal residue" evidence="1">
    <location>
        <position position="173"/>
    </location>
</feature>
<gene>
    <name evidence="1" type="ORF">PXEA_LOCUS14207</name>
</gene>
<dbReference type="Proteomes" id="UP000784294">
    <property type="component" value="Unassembled WGS sequence"/>
</dbReference>